<dbReference type="PANTHER" id="PTHR12354:SF1">
    <property type="entry name" value="INTERFERON-RELATED DEVELOPMENTAL REGULATOR 1"/>
    <property type="match status" value="1"/>
</dbReference>
<evidence type="ECO:0000256" key="1">
    <source>
        <dbReference type="ARBA" id="ARBA00008828"/>
    </source>
</evidence>
<dbReference type="InterPro" id="IPR016024">
    <property type="entry name" value="ARM-type_fold"/>
</dbReference>
<proteinExistence type="inferred from homology"/>
<comment type="similarity">
    <text evidence="1">Belongs to the IFRD family.</text>
</comment>
<keyword evidence="5" id="KW-1185">Reference proteome</keyword>
<dbReference type="AlphaFoldDB" id="A0A8H7V9V0"/>
<evidence type="ECO:0000313" key="5">
    <source>
        <dbReference type="Proteomes" id="UP000650833"/>
    </source>
</evidence>
<dbReference type="Proteomes" id="UP000650833">
    <property type="component" value="Unassembled WGS sequence"/>
</dbReference>
<feature type="compositionally biased region" description="Basic and acidic residues" evidence="2">
    <location>
        <begin position="393"/>
        <end position="404"/>
    </location>
</feature>
<organism evidence="4 5">
    <name type="scientific">Mucor plumbeus</name>
    <dbReference type="NCBI Taxonomy" id="97098"/>
    <lineage>
        <taxon>Eukaryota</taxon>
        <taxon>Fungi</taxon>
        <taxon>Fungi incertae sedis</taxon>
        <taxon>Mucoromycota</taxon>
        <taxon>Mucoromycotina</taxon>
        <taxon>Mucoromycetes</taxon>
        <taxon>Mucorales</taxon>
        <taxon>Mucorineae</taxon>
        <taxon>Mucoraceae</taxon>
        <taxon>Mucor</taxon>
    </lineage>
</organism>
<dbReference type="InterPro" id="IPR011989">
    <property type="entry name" value="ARM-like"/>
</dbReference>
<dbReference type="Gene3D" id="1.25.10.10">
    <property type="entry name" value="Leucine-rich Repeat Variant"/>
    <property type="match status" value="1"/>
</dbReference>
<dbReference type="PANTHER" id="PTHR12354">
    <property type="entry name" value="INTERFERON-RELATED DEVELOPMENTAL REGULATOR"/>
    <property type="match status" value="1"/>
</dbReference>
<accession>A0A8H7V9V0</accession>
<feature type="compositionally biased region" description="Acidic residues" evidence="2">
    <location>
        <begin position="376"/>
        <end position="386"/>
    </location>
</feature>
<feature type="domain" description="Interferon-related developmental regulator N-terminal" evidence="3">
    <location>
        <begin position="18"/>
        <end position="313"/>
    </location>
</feature>
<evidence type="ECO:0000259" key="3">
    <source>
        <dbReference type="Pfam" id="PF05004"/>
    </source>
</evidence>
<dbReference type="InterPro" id="IPR007701">
    <property type="entry name" value="Interferon-rel_develop_reg_N"/>
</dbReference>
<feature type="region of interest" description="Disordered" evidence="2">
    <location>
        <begin position="376"/>
        <end position="422"/>
    </location>
</feature>
<dbReference type="EMBL" id="JAEPRC010000008">
    <property type="protein sequence ID" value="KAG2215436.1"/>
    <property type="molecule type" value="Genomic_DNA"/>
</dbReference>
<gene>
    <name evidence="4" type="ORF">INT46_001399</name>
</gene>
<sequence length="422" mass="47955">MYGNFIPKKVAKVSSKVEKEAPEIVNWVDKLNQIIEDLSESKTSNREELLETLVDILANHHASSQIEDRLEEILGLLKRSLLKNSSTHEACLASKAIALTFINMEDISESEGDDLYRRILPSLRNRIKDSEQVDIKISCLQTLSLITYTAASDIDKQLVRDYLFDLIETDAADFNVENLSTTDLDNLFSEAIQAYGILFAASFTTGLVDFDILWEELEKVMPVHEMLLESSDKDIRISAGENVGLMFETANIFLSSESDEEDGEEETVKPEYDNMGGLIYTLKELSIDSSRRRAKSDRAEQKSVFRDILKSVEENVKPTEELKIGGKVLTFRGWAKILLLNAFRHILGQGFQHHLKTNDMMKGIFRYSIGRQQLEDPDDSGNEGFDESISSNVDRKYINEENKKSRTKQLRNARLGKENSSY</sequence>
<dbReference type="Pfam" id="PF05004">
    <property type="entry name" value="IFRD"/>
    <property type="match status" value="1"/>
</dbReference>
<evidence type="ECO:0000313" key="4">
    <source>
        <dbReference type="EMBL" id="KAG2215436.1"/>
    </source>
</evidence>
<name>A0A8H7V9V0_9FUNG</name>
<reference evidence="4" key="1">
    <citation type="submission" date="2020-12" db="EMBL/GenBank/DDBJ databases">
        <title>Metabolic potential, ecology and presence of endohyphal bacteria is reflected in genomic diversity of Mucoromycotina.</title>
        <authorList>
            <person name="Muszewska A."/>
            <person name="Okrasinska A."/>
            <person name="Steczkiewicz K."/>
            <person name="Drgas O."/>
            <person name="Orlowska M."/>
            <person name="Perlinska-Lenart U."/>
            <person name="Aleksandrzak-Piekarczyk T."/>
            <person name="Szatraj K."/>
            <person name="Zielenkiewicz U."/>
            <person name="Pilsyk S."/>
            <person name="Malc E."/>
            <person name="Mieczkowski P."/>
            <person name="Kruszewska J.S."/>
            <person name="Biernat P."/>
            <person name="Pawlowska J."/>
        </authorList>
    </citation>
    <scope>NUCLEOTIDE SEQUENCE</scope>
    <source>
        <strain evidence="4">CBS 226.32</strain>
    </source>
</reference>
<dbReference type="InterPro" id="IPR039777">
    <property type="entry name" value="IFRD"/>
</dbReference>
<dbReference type="OrthoDB" id="18978at2759"/>
<evidence type="ECO:0000256" key="2">
    <source>
        <dbReference type="SAM" id="MobiDB-lite"/>
    </source>
</evidence>
<protein>
    <recommendedName>
        <fullName evidence="3">Interferon-related developmental regulator N-terminal domain-containing protein</fullName>
    </recommendedName>
</protein>
<dbReference type="SUPFAM" id="SSF48371">
    <property type="entry name" value="ARM repeat"/>
    <property type="match status" value="1"/>
</dbReference>
<comment type="caution">
    <text evidence="4">The sequence shown here is derived from an EMBL/GenBank/DDBJ whole genome shotgun (WGS) entry which is preliminary data.</text>
</comment>